<evidence type="ECO:0000313" key="3">
    <source>
        <dbReference type="EMBL" id="GMM46460.1"/>
    </source>
</evidence>
<keyword evidence="4" id="KW-1185">Reference proteome</keyword>
<feature type="chain" id="PRO_5043988905" description="PA14 domain-containing protein" evidence="1">
    <location>
        <begin position="22"/>
        <end position="742"/>
    </location>
</feature>
<keyword evidence="1" id="KW-0732">Signal</keyword>
<name>A0AAV5R5C5_PICKL</name>
<dbReference type="InterPro" id="IPR037524">
    <property type="entry name" value="PA14/GLEYA"/>
</dbReference>
<evidence type="ECO:0000256" key="1">
    <source>
        <dbReference type="SAM" id="SignalP"/>
    </source>
</evidence>
<dbReference type="Gene3D" id="2.60.120.1560">
    <property type="match status" value="1"/>
</dbReference>
<accession>A0AAV5R5C5</accession>
<proteinExistence type="predicted"/>
<dbReference type="AlphaFoldDB" id="A0AAV5R5C5"/>
<dbReference type="InterPro" id="IPR018871">
    <property type="entry name" value="GLEYA_adhesin_domain"/>
</dbReference>
<organism evidence="3 4">
    <name type="scientific">Pichia kluyveri</name>
    <name type="common">Yeast</name>
    <dbReference type="NCBI Taxonomy" id="36015"/>
    <lineage>
        <taxon>Eukaryota</taxon>
        <taxon>Fungi</taxon>
        <taxon>Dikarya</taxon>
        <taxon>Ascomycota</taxon>
        <taxon>Saccharomycotina</taxon>
        <taxon>Pichiomycetes</taxon>
        <taxon>Pichiales</taxon>
        <taxon>Pichiaceae</taxon>
        <taxon>Pichia</taxon>
    </lineage>
</organism>
<dbReference type="Proteomes" id="UP001378960">
    <property type="component" value="Unassembled WGS sequence"/>
</dbReference>
<evidence type="ECO:0000259" key="2">
    <source>
        <dbReference type="PROSITE" id="PS51820"/>
    </source>
</evidence>
<sequence length="742" mass="80168">MRFSTFSLASLALSWSSSVLADFQGRLSSANQGCSISGIQSVNGYSAKFYSYTYSDLTYTDTNYYNGAYTKPGLITTVANVPSANFIANQGYATTASGELFGAEIPITNFALELTGYFYAETTGIYTFTMNKVDEAAMVWMGTGGFDCCNPQLGQLGQANQAIMFASKAWNAASASQQSYVYLEGGNMYPIRIVYINAISDASLNFDIEDPSGAKADSYVYQLSGDIKGGQCSYVSTTASWSSTTFYVTDLVPGTTVTQPLYVTDENNSVKTYVGITVGVDYSVTSTATVTSTGTATTPYVSTTTSIVPGNGSTGAEVVVIDFVPPLPTITTTWTNNYVGQATTTMPYTLPDGTVVTTAVILIEEPPLQTTYTYWDKSSFSTGTTTIDQGWTTITDVIIYAPSMSVVTTTGNDAQTHSATILTTITTNGATITSSVLEIILPALPTTTITWDSAYASTYTTTMTSTVDGQEKTLTEVVVNQPNQKTIYTTDNVNYQHTATSTDVVFTDDAGKIETGDVVYVYNRVLSTSYDFNPTNTGIQTITAVSTNNNVPTTFIEIQGPAITKTSTMQAPVYVQQTSYSLVTDGPTPYYEQLILVPSYKVTASQWDKKYTSLSTTFTNLGWTTSTYVVELVPSYSQSVSYWTKNYLATSTFGYTFTDALGVHTSTYIQVYAPPIPTTTQTWMKTFTSTYTTLTTKFDANGDHITTSEIVVEVPATDAIKSWTTSTVFTSDCDINIHVIIL</sequence>
<evidence type="ECO:0000313" key="4">
    <source>
        <dbReference type="Proteomes" id="UP001378960"/>
    </source>
</evidence>
<comment type="caution">
    <text evidence="3">The sequence shown here is derived from an EMBL/GenBank/DDBJ whole genome shotgun (WGS) entry which is preliminary data.</text>
</comment>
<dbReference type="EMBL" id="BTGB01000003">
    <property type="protein sequence ID" value="GMM46460.1"/>
    <property type="molecule type" value="Genomic_DNA"/>
</dbReference>
<dbReference type="Pfam" id="PF10528">
    <property type="entry name" value="GLEYA"/>
    <property type="match status" value="1"/>
</dbReference>
<gene>
    <name evidence="3" type="ORF">DAPK24_030350</name>
</gene>
<dbReference type="PROSITE" id="PS51820">
    <property type="entry name" value="PA14"/>
    <property type="match status" value="1"/>
</dbReference>
<reference evidence="3 4" key="1">
    <citation type="journal article" date="2023" name="Elife">
        <title>Identification of key yeast species and microbe-microbe interactions impacting larval growth of Drosophila in the wild.</title>
        <authorList>
            <person name="Mure A."/>
            <person name="Sugiura Y."/>
            <person name="Maeda R."/>
            <person name="Honda K."/>
            <person name="Sakurai N."/>
            <person name="Takahashi Y."/>
            <person name="Watada M."/>
            <person name="Katoh T."/>
            <person name="Gotoh A."/>
            <person name="Gotoh Y."/>
            <person name="Taniguchi I."/>
            <person name="Nakamura K."/>
            <person name="Hayashi T."/>
            <person name="Katayama T."/>
            <person name="Uemura T."/>
            <person name="Hattori Y."/>
        </authorList>
    </citation>
    <scope>NUCLEOTIDE SEQUENCE [LARGE SCALE GENOMIC DNA]</scope>
    <source>
        <strain evidence="3 4">PK-24</strain>
    </source>
</reference>
<protein>
    <recommendedName>
        <fullName evidence="2">PA14 domain-containing protein</fullName>
    </recommendedName>
</protein>
<feature type="domain" description="PA14" evidence="2">
    <location>
        <begin position="55"/>
        <end position="226"/>
    </location>
</feature>
<feature type="signal peptide" evidence="1">
    <location>
        <begin position="1"/>
        <end position="21"/>
    </location>
</feature>